<comment type="caution">
    <text evidence="2">The sequence shown here is derived from an EMBL/GenBank/DDBJ whole genome shotgun (WGS) entry which is preliminary data.</text>
</comment>
<dbReference type="EMBL" id="JAHUVW010000001">
    <property type="protein sequence ID" value="MBV7672486.1"/>
    <property type="molecule type" value="Genomic_DNA"/>
</dbReference>
<organism evidence="2 3">
    <name type="scientific">Streptomyces halstedii</name>
    <dbReference type="NCBI Taxonomy" id="1944"/>
    <lineage>
        <taxon>Bacteria</taxon>
        <taxon>Bacillati</taxon>
        <taxon>Actinomycetota</taxon>
        <taxon>Actinomycetes</taxon>
        <taxon>Kitasatosporales</taxon>
        <taxon>Streptomycetaceae</taxon>
        <taxon>Streptomyces</taxon>
    </lineage>
</organism>
<dbReference type="Gene3D" id="3.30.230.10">
    <property type="match status" value="1"/>
</dbReference>
<name>A0ABS6TWL1_STRHA</name>
<dbReference type="InterPro" id="IPR014721">
    <property type="entry name" value="Ribsml_uS5_D2-typ_fold_subgr"/>
</dbReference>
<gene>
    <name evidence="2" type="ORF">STHAL_23850</name>
</gene>
<dbReference type="SUPFAM" id="SSF54980">
    <property type="entry name" value="EF-G C-terminal domain-like"/>
    <property type="match status" value="1"/>
</dbReference>
<reference evidence="2 3" key="1">
    <citation type="submission" date="2021-07" db="EMBL/GenBank/DDBJ databases">
        <title>Sequencing Streptomyces halstedii LGO-A4 genome an citrus endophytic actinomycete.</title>
        <authorList>
            <person name="Samborskyy M."/>
            <person name="Scott N."/>
            <person name="Deglau R."/>
            <person name="Dickens S."/>
            <person name="Oliveira L.G."/>
        </authorList>
    </citation>
    <scope>NUCLEOTIDE SEQUENCE [LARGE SCALE GENOMIC DNA]</scope>
    <source>
        <strain evidence="2 3">LGO-A4</strain>
    </source>
</reference>
<protein>
    <recommendedName>
        <fullName evidence="1">Elongation factor EFG domain-containing protein</fullName>
    </recommendedName>
</protein>
<sequence length="172" mass="18852">MRARSGDIAKVWGLKDVRIGDRIGSADALGREHRFAPPALETVIRPTRRGKMPELHDALKQAGTQVYEPVSRFELEVPAESASAVLLNLVECGAVPETTRGQGCNCLVEGTIPARTVQKLEQRLPGLSQGEGVMVTRFHGFQPVVGPVPSRRRSDLNPVDRAEYMLRVFGRA</sequence>
<feature type="domain" description="Elongation factor EFG" evidence="1">
    <location>
        <begin position="66"/>
        <end position="149"/>
    </location>
</feature>
<evidence type="ECO:0000259" key="1">
    <source>
        <dbReference type="Pfam" id="PF00679"/>
    </source>
</evidence>
<dbReference type="InterPro" id="IPR000640">
    <property type="entry name" value="EFG_V-like"/>
</dbReference>
<accession>A0ABS6TWL1</accession>
<dbReference type="InterPro" id="IPR035647">
    <property type="entry name" value="EFG_III/V"/>
</dbReference>
<keyword evidence="3" id="KW-1185">Reference proteome</keyword>
<dbReference type="RefSeq" id="WP_228871360.1">
    <property type="nucleotide sequence ID" value="NZ_JAHUVW010000001.1"/>
</dbReference>
<dbReference type="Gene3D" id="3.30.70.240">
    <property type="match status" value="1"/>
</dbReference>
<proteinExistence type="predicted"/>
<evidence type="ECO:0000313" key="2">
    <source>
        <dbReference type="EMBL" id="MBV7672486.1"/>
    </source>
</evidence>
<dbReference type="Pfam" id="PF00679">
    <property type="entry name" value="EFG_C"/>
    <property type="match status" value="1"/>
</dbReference>
<evidence type="ECO:0000313" key="3">
    <source>
        <dbReference type="Proteomes" id="UP000735541"/>
    </source>
</evidence>
<dbReference type="Proteomes" id="UP000735541">
    <property type="component" value="Unassembled WGS sequence"/>
</dbReference>